<evidence type="ECO:0000313" key="2">
    <source>
        <dbReference type="EMBL" id="SEH88944.1"/>
    </source>
</evidence>
<protein>
    <submittedName>
        <fullName evidence="2">Uncharacterized protein</fullName>
    </submittedName>
</protein>
<name>A0A1H6LRG0_9FLAO</name>
<reference evidence="3" key="1">
    <citation type="submission" date="2016-10" db="EMBL/GenBank/DDBJ databases">
        <authorList>
            <person name="Varghese N."/>
            <person name="Submissions S."/>
        </authorList>
    </citation>
    <scope>NUCLEOTIDE SEQUENCE [LARGE SCALE GENOMIC DNA]</scope>
    <source>
        <strain evidence="3">DSM 19326</strain>
    </source>
</reference>
<gene>
    <name evidence="2" type="ORF">SAMN05421793_14610</name>
</gene>
<sequence>MKKTLLRLAFVALPMFGFAQTYFSDNFDDEDISD</sequence>
<dbReference type="AlphaFoldDB" id="A0A1H6LRG0"/>
<keyword evidence="3" id="KW-1185">Reference proteome</keyword>
<organism evidence="2 3">
    <name type="scientific">Epilithonimonas hominis</name>
    <dbReference type="NCBI Taxonomy" id="420404"/>
    <lineage>
        <taxon>Bacteria</taxon>
        <taxon>Pseudomonadati</taxon>
        <taxon>Bacteroidota</taxon>
        <taxon>Flavobacteriia</taxon>
        <taxon>Flavobacteriales</taxon>
        <taxon>Weeksellaceae</taxon>
        <taxon>Chryseobacterium group</taxon>
        <taxon>Epilithonimonas</taxon>
    </lineage>
</organism>
<dbReference type="EMBL" id="FNWX01000046">
    <property type="protein sequence ID" value="SEH88944.1"/>
    <property type="molecule type" value="Genomic_DNA"/>
</dbReference>
<dbReference type="STRING" id="420404.SAMN05421793_14610"/>
<dbReference type="Proteomes" id="UP000198555">
    <property type="component" value="Unassembled WGS sequence"/>
</dbReference>
<evidence type="ECO:0000313" key="3">
    <source>
        <dbReference type="Proteomes" id="UP000198555"/>
    </source>
</evidence>
<feature type="chain" id="PRO_5011434026" evidence="1">
    <location>
        <begin position="20"/>
        <end position="34"/>
    </location>
</feature>
<keyword evidence="1" id="KW-0732">Signal</keyword>
<feature type="signal peptide" evidence="1">
    <location>
        <begin position="1"/>
        <end position="19"/>
    </location>
</feature>
<accession>A0A1H6LRG0</accession>
<proteinExistence type="predicted"/>
<evidence type="ECO:0000256" key="1">
    <source>
        <dbReference type="SAM" id="SignalP"/>
    </source>
</evidence>